<dbReference type="RefSeq" id="WP_066061105.1">
    <property type="nucleotide sequence ID" value="NZ_CP013015.1"/>
</dbReference>
<dbReference type="Proteomes" id="UP000885738">
    <property type="component" value="Unassembled WGS sequence"/>
</dbReference>
<feature type="transmembrane region" description="Helical" evidence="9">
    <location>
        <begin position="20"/>
        <end position="41"/>
    </location>
</feature>
<keyword evidence="4 9" id="KW-1003">Cell membrane</keyword>
<evidence type="ECO:0000256" key="9">
    <source>
        <dbReference type="RuleBase" id="RU364090"/>
    </source>
</evidence>
<evidence type="ECO:0000256" key="8">
    <source>
        <dbReference type="ARBA" id="ARBA00023143"/>
    </source>
</evidence>
<keyword evidence="8 9" id="KW-0975">Bacterial flagellum</keyword>
<reference evidence="10 12" key="1">
    <citation type="submission" date="2015-10" db="EMBL/GenBank/DDBJ databases">
        <title>Candidatus Desulfofervidus auxilii, a hydrogenotrophic sulfate-reducing bacterium involved in the thermophilic anaerobic oxidation of methane.</title>
        <authorList>
            <person name="Krukenberg V."/>
            <person name="Richter M."/>
            <person name="Wegener G."/>
        </authorList>
    </citation>
    <scope>NUCLEOTIDE SEQUENCE [LARGE SCALE GENOMIC DNA]</scope>
    <source>
        <strain evidence="10 12">HS1</strain>
    </source>
</reference>
<evidence type="ECO:0000313" key="12">
    <source>
        <dbReference type="Proteomes" id="UP000070560"/>
    </source>
</evidence>
<evidence type="ECO:0000256" key="7">
    <source>
        <dbReference type="ARBA" id="ARBA00023136"/>
    </source>
</evidence>
<evidence type="ECO:0000256" key="6">
    <source>
        <dbReference type="ARBA" id="ARBA00022989"/>
    </source>
</evidence>
<evidence type="ECO:0000256" key="5">
    <source>
        <dbReference type="ARBA" id="ARBA00022692"/>
    </source>
</evidence>
<organism evidence="11">
    <name type="scientific">Desulfofervidus auxilii</name>
    <dbReference type="NCBI Taxonomy" id="1621989"/>
    <lineage>
        <taxon>Bacteria</taxon>
        <taxon>Pseudomonadati</taxon>
        <taxon>Thermodesulfobacteriota</taxon>
        <taxon>Candidatus Desulfofervidia</taxon>
        <taxon>Candidatus Desulfofervidales</taxon>
        <taxon>Candidatus Desulfofervidaceae</taxon>
        <taxon>Candidatus Desulfofervidus</taxon>
    </lineage>
</organism>
<dbReference type="KEGG" id="daw:HS1_000743"/>
<dbReference type="AlphaFoldDB" id="A0A7C1VN08"/>
<dbReference type="InterPro" id="IPR006305">
    <property type="entry name" value="FliQ"/>
</dbReference>
<comment type="function">
    <text evidence="9">Role in flagellar biosynthesis.</text>
</comment>
<keyword evidence="11" id="KW-0966">Cell projection</keyword>
<keyword evidence="11" id="KW-0282">Flagellum</keyword>
<dbReference type="Pfam" id="PF01313">
    <property type="entry name" value="Bac_export_3"/>
    <property type="match status" value="1"/>
</dbReference>
<dbReference type="EMBL" id="DRIH01000057">
    <property type="protein sequence ID" value="HEC67522.1"/>
    <property type="molecule type" value="Genomic_DNA"/>
</dbReference>
<dbReference type="InterPro" id="IPR002191">
    <property type="entry name" value="Bac_export_3"/>
</dbReference>
<dbReference type="Proteomes" id="UP000070560">
    <property type="component" value="Chromosome"/>
</dbReference>
<evidence type="ECO:0000313" key="10">
    <source>
        <dbReference type="EMBL" id="AMM40548.1"/>
    </source>
</evidence>
<evidence type="ECO:0000256" key="2">
    <source>
        <dbReference type="ARBA" id="ARBA00006156"/>
    </source>
</evidence>
<reference evidence="11" key="2">
    <citation type="journal article" date="2020" name="mSystems">
        <title>Genome- and Community-Level Interaction Insights into Carbon Utilization and Element Cycling Functions of Hydrothermarchaeota in Hydrothermal Sediment.</title>
        <authorList>
            <person name="Zhou Z."/>
            <person name="Liu Y."/>
            <person name="Xu W."/>
            <person name="Pan J."/>
            <person name="Luo Z.H."/>
            <person name="Li M."/>
        </authorList>
    </citation>
    <scope>NUCLEOTIDE SEQUENCE [LARGE SCALE GENOMIC DNA]</scope>
    <source>
        <strain evidence="11">HyVt-389</strain>
    </source>
</reference>
<dbReference type="PIRSF" id="PIRSF004669">
    <property type="entry name" value="FliQ"/>
    <property type="match status" value="1"/>
</dbReference>
<dbReference type="GO" id="GO:0009425">
    <property type="term" value="C:bacterial-type flagellum basal body"/>
    <property type="evidence" value="ECO:0007669"/>
    <property type="project" value="UniProtKB-SubCell"/>
</dbReference>
<accession>A0A7C1VN08</accession>
<gene>
    <name evidence="9 11" type="primary">fliQ</name>
    <name evidence="11" type="ORF">ENI35_01710</name>
    <name evidence="10" type="ORF">HS1_000743</name>
</gene>
<evidence type="ECO:0000256" key="3">
    <source>
        <dbReference type="ARBA" id="ARBA00021718"/>
    </source>
</evidence>
<dbReference type="GO" id="GO:0009306">
    <property type="term" value="P:protein secretion"/>
    <property type="evidence" value="ECO:0007669"/>
    <property type="project" value="InterPro"/>
</dbReference>
<dbReference type="PANTHER" id="PTHR34040">
    <property type="entry name" value="FLAGELLAR BIOSYNTHETIC PROTEIN FLIQ"/>
    <property type="match status" value="1"/>
</dbReference>
<name>A0A7C1VN08_DESA2</name>
<dbReference type="NCBIfam" id="TIGR01402">
    <property type="entry name" value="fliQ"/>
    <property type="match status" value="1"/>
</dbReference>
<evidence type="ECO:0000256" key="1">
    <source>
        <dbReference type="ARBA" id="ARBA00004651"/>
    </source>
</evidence>
<dbReference type="PANTHER" id="PTHR34040:SF2">
    <property type="entry name" value="FLAGELLAR BIOSYNTHETIC PROTEIN FLIQ"/>
    <property type="match status" value="1"/>
</dbReference>
<protein>
    <recommendedName>
        <fullName evidence="3 9">Flagellar biosynthetic protein FliQ</fullName>
    </recommendedName>
</protein>
<dbReference type="OrthoDB" id="9806440at2"/>
<keyword evidence="11" id="KW-0969">Cilium</keyword>
<keyword evidence="12" id="KW-1185">Reference proteome</keyword>
<comment type="subcellular location">
    <subcellularLocation>
        <location evidence="1 9">Cell membrane</location>
        <topology evidence="1">Multi-pass membrane protein</topology>
    </subcellularLocation>
    <subcellularLocation>
        <location evidence="9">Bacterial flagellum basal body</location>
    </subcellularLocation>
</comment>
<keyword evidence="5 9" id="KW-0812">Transmembrane</keyword>
<dbReference type="EMBL" id="CP013015">
    <property type="protein sequence ID" value="AMM40548.1"/>
    <property type="molecule type" value="Genomic_DNA"/>
</dbReference>
<dbReference type="PRINTS" id="PR00952">
    <property type="entry name" value="TYPE3IMQPROT"/>
</dbReference>
<keyword evidence="6 9" id="KW-1133">Transmembrane helix</keyword>
<evidence type="ECO:0000313" key="11">
    <source>
        <dbReference type="EMBL" id="HEC67522.1"/>
    </source>
</evidence>
<feature type="transmembrane region" description="Helical" evidence="9">
    <location>
        <begin position="48"/>
        <end position="69"/>
    </location>
</feature>
<comment type="similarity">
    <text evidence="2 9">Belongs to the FliQ/MopD/SpaQ family.</text>
</comment>
<dbReference type="GO" id="GO:0044780">
    <property type="term" value="P:bacterial-type flagellum assembly"/>
    <property type="evidence" value="ECO:0007669"/>
    <property type="project" value="InterPro"/>
</dbReference>
<evidence type="ECO:0000256" key="4">
    <source>
        <dbReference type="ARBA" id="ARBA00022475"/>
    </source>
</evidence>
<proteinExistence type="inferred from homology"/>
<dbReference type="GO" id="GO:0005886">
    <property type="term" value="C:plasma membrane"/>
    <property type="evidence" value="ECO:0007669"/>
    <property type="project" value="UniProtKB-SubCell"/>
</dbReference>
<sequence>MTPEFLMGFARQAIETMLLVSAPLLGVALLVGLLIAIFQAITQVHEMTLTFVPKIVAVMLMLLFLLPWISQKIICFTQNVIISIAQYGR</sequence>
<keyword evidence="7 9" id="KW-0472">Membrane</keyword>